<name>A0A679BBC2_ORYRU</name>
<sequence>MHCSTVSNLEGKLSASCLFGSQVKPQASCKEREDQFKVVVPRRSSEVSPKLTQTQSVPEE</sequence>
<gene>
    <name evidence="2" type="primary">ORUFIb0057L17.23</name>
    <name evidence="3" type="synonym">ORUFIb0057L17.25</name>
</gene>
<feature type="compositionally biased region" description="Polar residues" evidence="1">
    <location>
        <begin position="50"/>
        <end position="60"/>
    </location>
</feature>
<feature type="compositionally biased region" description="Low complexity" evidence="1">
    <location>
        <begin position="40"/>
        <end position="49"/>
    </location>
</feature>
<proteinExistence type="predicted"/>
<evidence type="ECO:0000313" key="2">
    <source>
        <dbReference type="EMBL" id="BBF90043.1"/>
    </source>
</evidence>
<organism evidence="2">
    <name type="scientific">Oryza rufipogon</name>
    <name type="common">Brownbeard rice</name>
    <name type="synonym">Asian wild rice</name>
    <dbReference type="NCBI Taxonomy" id="4529"/>
    <lineage>
        <taxon>Eukaryota</taxon>
        <taxon>Viridiplantae</taxon>
        <taxon>Streptophyta</taxon>
        <taxon>Embryophyta</taxon>
        <taxon>Tracheophyta</taxon>
        <taxon>Spermatophyta</taxon>
        <taxon>Magnoliopsida</taxon>
        <taxon>Liliopsida</taxon>
        <taxon>Poales</taxon>
        <taxon>Poaceae</taxon>
        <taxon>BOP clade</taxon>
        <taxon>Oryzoideae</taxon>
        <taxon>Oryzeae</taxon>
        <taxon>Oryzinae</taxon>
        <taxon>Oryza</taxon>
    </lineage>
</organism>
<dbReference type="EMBL" id="AP018884">
    <property type="protein sequence ID" value="BBF90044.1"/>
    <property type="molecule type" value="Genomic_DNA"/>
</dbReference>
<evidence type="ECO:0000313" key="3">
    <source>
        <dbReference type="EMBL" id="BBF90044.1"/>
    </source>
</evidence>
<dbReference type="EMBL" id="AP018884">
    <property type="protein sequence ID" value="BBF90043.1"/>
    <property type="molecule type" value="Genomic_DNA"/>
</dbReference>
<dbReference type="AlphaFoldDB" id="A0A679BBC2"/>
<feature type="region of interest" description="Disordered" evidence="1">
    <location>
        <begin position="40"/>
        <end position="60"/>
    </location>
</feature>
<accession>A0A679BBC2</accession>
<evidence type="ECO:0000256" key="1">
    <source>
        <dbReference type="SAM" id="MobiDB-lite"/>
    </source>
</evidence>
<reference evidence="2" key="1">
    <citation type="submission" date="2018-08" db="EMBL/GenBank/DDBJ databases">
        <title>Oryza rufipogon genomic DNA, chromosome 11, BAC clone:ORUFIb0057L17.</title>
        <authorList>
            <person name="Wu J."/>
            <person name="Kanamori H."/>
        </authorList>
    </citation>
    <scope>NUCLEOTIDE SEQUENCE</scope>
    <source>
        <strain evidence="2">W1943</strain>
    </source>
</reference>
<protein>
    <submittedName>
        <fullName evidence="2">Uncharacterized protein</fullName>
    </submittedName>
</protein>